<evidence type="ECO:0000313" key="2">
    <source>
        <dbReference type="EMBL" id="AKP51252.1"/>
    </source>
</evidence>
<dbReference type="RefSeq" id="WP_014019956.1">
    <property type="nucleotide sequence ID" value="NZ_CP012040.1"/>
</dbReference>
<dbReference type="Gene3D" id="3.30.2310.20">
    <property type="entry name" value="RelE-like"/>
    <property type="match status" value="1"/>
</dbReference>
<dbReference type="KEGG" id="camu:CA2015_1819"/>
<dbReference type="InterPro" id="IPR035093">
    <property type="entry name" value="RelE/ParE_toxin_dom_sf"/>
</dbReference>
<dbReference type="EMBL" id="CP012040">
    <property type="protein sequence ID" value="AKP51252.1"/>
    <property type="molecule type" value="Genomic_DNA"/>
</dbReference>
<dbReference type="AlphaFoldDB" id="A0A0H4PSH7"/>
<reference evidence="2 3" key="1">
    <citation type="submission" date="2015-07" db="EMBL/GenBank/DDBJ databases">
        <authorList>
            <person name="Kim K.M."/>
        </authorList>
    </citation>
    <scope>NUCLEOTIDE SEQUENCE [LARGE SCALE GENOMIC DNA]</scope>
    <source>
        <strain evidence="2 3">KCTC 12363</strain>
    </source>
</reference>
<keyword evidence="1" id="KW-1277">Toxin-antitoxin system</keyword>
<keyword evidence="3" id="KW-1185">Reference proteome</keyword>
<dbReference type="OrthoDB" id="595476at2"/>
<organism evidence="2 3">
    <name type="scientific">Cyclobacterium amurskyense</name>
    <dbReference type="NCBI Taxonomy" id="320787"/>
    <lineage>
        <taxon>Bacteria</taxon>
        <taxon>Pseudomonadati</taxon>
        <taxon>Bacteroidota</taxon>
        <taxon>Cytophagia</taxon>
        <taxon>Cytophagales</taxon>
        <taxon>Cyclobacteriaceae</taxon>
        <taxon>Cyclobacterium</taxon>
    </lineage>
</organism>
<proteinExistence type="predicted"/>
<dbReference type="Pfam" id="PF05016">
    <property type="entry name" value="ParE_toxin"/>
    <property type="match status" value="1"/>
</dbReference>
<dbReference type="Proteomes" id="UP000036520">
    <property type="component" value="Chromosome"/>
</dbReference>
<name>A0A0H4PSH7_9BACT</name>
<accession>A0A0H4PSH7</accession>
<evidence type="ECO:0000256" key="1">
    <source>
        <dbReference type="ARBA" id="ARBA00022649"/>
    </source>
</evidence>
<protein>
    <submittedName>
        <fullName evidence="2">Plasmid stabilization system</fullName>
    </submittedName>
</protein>
<dbReference type="InterPro" id="IPR007712">
    <property type="entry name" value="RelE/ParE_toxin"/>
</dbReference>
<dbReference type="STRING" id="320787.CA2015_1819"/>
<evidence type="ECO:0000313" key="3">
    <source>
        <dbReference type="Proteomes" id="UP000036520"/>
    </source>
</evidence>
<sequence length="100" mass="12193">MSYKVKLLSEASLDIKEIIEWYNEEKQGLGRRFYKSLKSRLNYISNYPFHCQVAYRDIRNILVDKFPYQIHFRIKESEKSIIVIAITHTSRNPRVWKRKR</sequence>
<gene>
    <name evidence="2" type="ORF">CA2015_1819</name>
</gene>